<dbReference type="Proteomes" id="UP001634394">
    <property type="component" value="Unassembled WGS sequence"/>
</dbReference>
<dbReference type="AlphaFoldDB" id="A0ABD3TIH6"/>
<dbReference type="InterPro" id="IPR024079">
    <property type="entry name" value="MetalloPept_cat_dom_sf"/>
</dbReference>
<sequence>MKQGVYTFAIELVIHLLSVEAKSLETVWLKDATEKRTLSNMDLPDELTFHLTRRSETLNLNLRRNYDINPNADVYFAQTLKNGKFGLVPSSDIETENLAYYQDIENGAFMTVRCVKKSNEQCDRIINGNIRIGDRDYVLQPAETGASSRYMLEDPGVFGRQYVLQVESHPLREHSFKNKDAAHEMEENIGEKRMTVTQHLNEQLKQKHSSLLYDSFSDRNQSTIQRDKSRQLPKIYYVKMAIVIDRALWDFYYSTAHSYSSLTRRRNAIQVIHQYYSHIMNGVNMLYKGISDPSIRINVILNQFIIWRSKHDFRHHLSSVITYKDQDHIDEVLYLHDIIDWDNTTAVRDEPSFSHGMVFTSYKLYDTDLDNAATGGLCYNGEVCNIGKRMSIVERRGYVWTVRSAAHELGHSLGAFHDGEAGAEACKAEDSFIMSPSVFENYPGQPYDKNPWLFSTCSIDAFKRTLPNKECVRDVGHYYNNAEYHQFLAEEPGQAFAVHRQCELIHGHKSVLCETDRRDVCLLMRCTDPSTGVCLPTYHGAARGTDCGKDLWCIDGRCVDKR</sequence>
<evidence type="ECO:0000256" key="2">
    <source>
        <dbReference type="ARBA" id="ARBA00022723"/>
    </source>
</evidence>
<feature type="active site" evidence="8">
    <location>
        <position position="408"/>
    </location>
</feature>
<dbReference type="Pfam" id="PF13688">
    <property type="entry name" value="Reprolysin_5"/>
    <property type="match status" value="1"/>
</dbReference>
<dbReference type="GO" id="GO:0008237">
    <property type="term" value="F:metallopeptidase activity"/>
    <property type="evidence" value="ECO:0007669"/>
    <property type="project" value="UniProtKB-KW"/>
</dbReference>
<dbReference type="EMBL" id="JBJQND010000018">
    <property type="protein sequence ID" value="KAL3836839.1"/>
    <property type="molecule type" value="Genomic_DNA"/>
</dbReference>
<evidence type="ECO:0000313" key="10">
    <source>
        <dbReference type="EMBL" id="KAL3836839.1"/>
    </source>
</evidence>
<feature type="binding site" evidence="8">
    <location>
        <position position="407"/>
    </location>
    <ligand>
        <name>Zn(2+)</name>
        <dbReference type="ChEBI" id="CHEBI:29105"/>
        <note>catalytic</note>
    </ligand>
</feature>
<keyword evidence="6" id="KW-1015">Disulfide bond</keyword>
<keyword evidence="2 8" id="KW-0479">Metal-binding</keyword>
<keyword evidence="1" id="KW-0645">Protease</keyword>
<evidence type="ECO:0000256" key="4">
    <source>
        <dbReference type="ARBA" id="ARBA00022833"/>
    </source>
</evidence>
<feature type="binding site" evidence="8">
    <location>
        <position position="411"/>
    </location>
    <ligand>
        <name>Zn(2+)</name>
        <dbReference type="ChEBI" id="CHEBI:29105"/>
        <note>catalytic</note>
    </ligand>
</feature>
<feature type="domain" description="Peptidase M12B" evidence="9">
    <location>
        <begin position="236"/>
        <end position="470"/>
    </location>
</feature>
<comment type="caution">
    <text evidence="10">The sequence shown here is derived from an EMBL/GenBank/DDBJ whole genome shotgun (WGS) entry which is preliminary data.</text>
</comment>
<dbReference type="Gene3D" id="3.40.1620.60">
    <property type="match status" value="1"/>
</dbReference>
<keyword evidence="4 8" id="KW-0862">Zinc</keyword>
<dbReference type="SUPFAM" id="SSF55486">
    <property type="entry name" value="Metalloproteases ('zincins'), catalytic domain"/>
    <property type="match status" value="1"/>
</dbReference>
<keyword evidence="3" id="KW-0378">Hydrolase</keyword>
<reference evidence="10 11" key="1">
    <citation type="submission" date="2024-11" db="EMBL/GenBank/DDBJ databases">
        <title>Chromosome-level genome assembly of the freshwater bivalve Anodonta woodiana.</title>
        <authorList>
            <person name="Chen X."/>
        </authorList>
    </citation>
    <scope>NUCLEOTIDE SEQUENCE [LARGE SCALE GENOMIC DNA]</scope>
    <source>
        <strain evidence="10">MN2024</strain>
        <tissue evidence="10">Gills</tissue>
    </source>
</reference>
<comment type="caution">
    <text evidence="8">Lacks conserved residue(s) required for the propagation of feature annotation.</text>
</comment>
<keyword evidence="11" id="KW-1185">Reference proteome</keyword>
<dbReference type="GO" id="GO:0046872">
    <property type="term" value="F:metal ion binding"/>
    <property type="evidence" value="ECO:0007669"/>
    <property type="project" value="UniProtKB-KW"/>
</dbReference>
<keyword evidence="5" id="KW-0482">Metalloprotease</keyword>
<dbReference type="Gene3D" id="3.40.390.10">
    <property type="entry name" value="Collagenase (Catalytic Domain)"/>
    <property type="match status" value="1"/>
</dbReference>
<dbReference type="InterPro" id="IPR041645">
    <property type="entry name" value="ADAMTS_CR_2"/>
</dbReference>
<keyword evidence="7" id="KW-0325">Glycoprotein</keyword>
<dbReference type="GO" id="GO:0006508">
    <property type="term" value="P:proteolysis"/>
    <property type="evidence" value="ECO:0007669"/>
    <property type="project" value="UniProtKB-KW"/>
</dbReference>
<evidence type="ECO:0000256" key="6">
    <source>
        <dbReference type="ARBA" id="ARBA00023157"/>
    </source>
</evidence>
<evidence type="ECO:0000313" key="11">
    <source>
        <dbReference type="Proteomes" id="UP001634394"/>
    </source>
</evidence>
<evidence type="ECO:0000256" key="1">
    <source>
        <dbReference type="ARBA" id="ARBA00022670"/>
    </source>
</evidence>
<proteinExistence type="predicted"/>
<evidence type="ECO:0000259" key="9">
    <source>
        <dbReference type="PROSITE" id="PS50215"/>
    </source>
</evidence>
<feature type="binding site" evidence="8">
    <location>
        <position position="417"/>
    </location>
    <ligand>
        <name>Zn(2+)</name>
        <dbReference type="ChEBI" id="CHEBI:29105"/>
        <note>catalytic</note>
    </ligand>
</feature>
<evidence type="ECO:0000256" key="8">
    <source>
        <dbReference type="PROSITE-ProRule" id="PRU00276"/>
    </source>
</evidence>
<dbReference type="Pfam" id="PF17771">
    <property type="entry name" value="ADAMTS_CR_2"/>
    <property type="match status" value="1"/>
</dbReference>
<organism evidence="10 11">
    <name type="scientific">Sinanodonta woodiana</name>
    <name type="common">Chinese pond mussel</name>
    <name type="synonym">Anodonta woodiana</name>
    <dbReference type="NCBI Taxonomy" id="1069815"/>
    <lineage>
        <taxon>Eukaryota</taxon>
        <taxon>Metazoa</taxon>
        <taxon>Spiralia</taxon>
        <taxon>Lophotrochozoa</taxon>
        <taxon>Mollusca</taxon>
        <taxon>Bivalvia</taxon>
        <taxon>Autobranchia</taxon>
        <taxon>Heteroconchia</taxon>
        <taxon>Palaeoheterodonta</taxon>
        <taxon>Unionida</taxon>
        <taxon>Unionoidea</taxon>
        <taxon>Unionidae</taxon>
        <taxon>Unioninae</taxon>
        <taxon>Sinanodonta</taxon>
    </lineage>
</organism>
<evidence type="ECO:0000256" key="7">
    <source>
        <dbReference type="ARBA" id="ARBA00023180"/>
    </source>
</evidence>
<dbReference type="PROSITE" id="PS50215">
    <property type="entry name" value="ADAM_MEPRO"/>
    <property type="match status" value="1"/>
</dbReference>
<gene>
    <name evidence="10" type="ORF">ACJMK2_022252</name>
</gene>
<dbReference type="InterPro" id="IPR001590">
    <property type="entry name" value="Peptidase_M12B"/>
</dbReference>
<dbReference type="PANTHER" id="PTHR11905">
    <property type="entry name" value="ADAM A DISINTEGRIN AND METALLOPROTEASE DOMAIN"/>
    <property type="match status" value="1"/>
</dbReference>
<evidence type="ECO:0000256" key="3">
    <source>
        <dbReference type="ARBA" id="ARBA00022801"/>
    </source>
</evidence>
<accession>A0ABD3TIH6</accession>
<evidence type="ECO:0000256" key="5">
    <source>
        <dbReference type="ARBA" id="ARBA00023049"/>
    </source>
</evidence>
<protein>
    <recommendedName>
        <fullName evidence="9">Peptidase M12B domain-containing protein</fullName>
    </recommendedName>
</protein>
<dbReference type="PANTHER" id="PTHR11905:SF159">
    <property type="entry name" value="ADAM METALLOPROTEASE"/>
    <property type="match status" value="1"/>
</dbReference>
<name>A0ABD3TIH6_SINWO</name>